<evidence type="ECO:0000256" key="3">
    <source>
        <dbReference type="ARBA" id="ARBA00022723"/>
    </source>
</evidence>
<dbReference type="PANTHER" id="PTHR12682:SF11">
    <property type="entry name" value="PROTEIN ARCHEASE"/>
    <property type="match status" value="1"/>
</dbReference>
<dbReference type="AlphaFoldDB" id="A0A369BTI2"/>
<dbReference type="RefSeq" id="WP_114281075.1">
    <property type="nucleotide sequence ID" value="NZ_QPJY01000014.1"/>
</dbReference>
<comment type="caution">
    <text evidence="6">The sequence shown here is derived from an EMBL/GenBank/DDBJ whole genome shotgun (WGS) entry which is preliminary data.</text>
</comment>
<evidence type="ECO:0000313" key="6">
    <source>
        <dbReference type="EMBL" id="RCX24873.1"/>
    </source>
</evidence>
<name>A0A369BTI2_9GAMM</name>
<dbReference type="InterPro" id="IPR036820">
    <property type="entry name" value="Archease_dom_sf"/>
</dbReference>
<dbReference type="InterPro" id="IPR002804">
    <property type="entry name" value="Archease"/>
</dbReference>
<feature type="domain" description="Archease" evidence="5">
    <location>
        <begin position="4"/>
        <end position="138"/>
    </location>
</feature>
<keyword evidence="3" id="KW-0479">Metal-binding</keyword>
<proteinExistence type="inferred from homology"/>
<reference evidence="6 7" key="1">
    <citation type="submission" date="2018-07" db="EMBL/GenBank/DDBJ databases">
        <title>Genomic Encyclopedia of Type Strains, Phase IV (KMG-IV): sequencing the most valuable type-strain genomes for metagenomic binning, comparative biology and taxonomic classification.</title>
        <authorList>
            <person name="Goeker M."/>
        </authorList>
    </citation>
    <scope>NUCLEOTIDE SEQUENCE [LARGE SCALE GENOMIC DNA]</scope>
    <source>
        <strain evidence="6 7">DSM 26407</strain>
    </source>
</reference>
<evidence type="ECO:0000256" key="4">
    <source>
        <dbReference type="ARBA" id="ARBA00022837"/>
    </source>
</evidence>
<keyword evidence="2" id="KW-0819">tRNA processing</keyword>
<protein>
    <submittedName>
        <fullName evidence="6">SHS2 domain-containing protein</fullName>
    </submittedName>
</protein>
<dbReference type="SUPFAM" id="SSF69819">
    <property type="entry name" value="MTH1598-like"/>
    <property type="match status" value="1"/>
</dbReference>
<comment type="similarity">
    <text evidence="1">Belongs to the archease family.</text>
</comment>
<dbReference type="Pfam" id="PF01951">
    <property type="entry name" value="Archease"/>
    <property type="match status" value="1"/>
</dbReference>
<accession>A0A369BTI2</accession>
<organism evidence="6 7">
    <name type="scientific">Thioalbus denitrificans</name>
    <dbReference type="NCBI Taxonomy" id="547122"/>
    <lineage>
        <taxon>Bacteria</taxon>
        <taxon>Pseudomonadati</taxon>
        <taxon>Pseudomonadota</taxon>
        <taxon>Gammaproteobacteria</taxon>
        <taxon>Chromatiales</taxon>
        <taxon>Ectothiorhodospiraceae</taxon>
        <taxon>Thioalbus</taxon>
    </lineage>
</organism>
<dbReference type="GO" id="GO:0046872">
    <property type="term" value="F:metal ion binding"/>
    <property type="evidence" value="ECO:0007669"/>
    <property type="project" value="UniProtKB-KW"/>
</dbReference>
<sequence length="138" mass="15209">MPAWEHFHHVADIGVHGRGATLGESFEQAALALTAVITDPAGVRPETLVEIDCEAPDAELLLVDWLNALVYEMATRGLLFSRFEVRIDGGTLHGRAWGEAVDRGRHQPTVEVKGATYTELRVYRDADGDWNARCVVDV</sequence>
<keyword evidence="7" id="KW-1185">Reference proteome</keyword>
<dbReference type="PANTHER" id="PTHR12682">
    <property type="entry name" value="ARCHEASE"/>
    <property type="match status" value="1"/>
</dbReference>
<gene>
    <name evidence="6" type="ORF">DFQ59_11429</name>
</gene>
<dbReference type="OrthoDB" id="9788587at2"/>
<dbReference type="Gene3D" id="3.55.10.10">
    <property type="entry name" value="Archease domain"/>
    <property type="match status" value="1"/>
</dbReference>
<evidence type="ECO:0000256" key="2">
    <source>
        <dbReference type="ARBA" id="ARBA00022694"/>
    </source>
</evidence>
<dbReference type="InterPro" id="IPR023572">
    <property type="entry name" value="Archease_dom"/>
</dbReference>
<evidence type="ECO:0000313" key="7">
    <source>
        <dbReference type="Proteomes" id="UP000252707"/>
    </source>
</evidence>
<keyword evidence="4" id="KW-0106">Calcium</keyword>
<evidence type="ECO:0000256" key="1">
    <source>
        <dbReference type="ARBA" id="ARBA00007963"/>
    </source>
</evidence>
<dbReference type="GO" id="GO:0008033">
    <property type="term" value="P:tRNA processing"/>
    <property type="evidence" value="ECO:0007669"/>
    <property type="project" value="UniProtKB-KW"/>
</dbReference>
<dbReference type="EMBL" id="QPJY01000014">
    <property type="protein sequence ID" value="RCX24873.1"/>
    <property type="molecule type" value="Genomic_DNA"/>
</dbReference>
<evidence type="ECO:0000259" key="5">
    <source>
        <dbReference type="Pfam" id="PF01951"/>
    </source>
</evidence>
<dbReference type="Proteomes" id="UP000252707">
    <property type="component" value="Unassembled WGS sequence"/>
</dbReference>